<gene>
    <name evidence="7" type="ORF">FZD51_07165</name>
</gene>
<feature type="domain" description="SLH" evidence="6">
    <location>
        <begin position="27"/>
        <end position="90"/>
    </location>
</feature>
<dbReference type="Pfam" id="PF00041">
    <property type="entry name" value="fn3"/>
    <property type="match status" value="1"/>
</dbReference>
<keyword evidence="2" id="KW-0175">Coiled coil</keyword>
<dbReference type="EMBL" id="VTER01000003">
    <property type="protein sequence ID" value="TYS50316.1"/>
    <property type="molecule type" value="Genomic_DNA"/>
</dbReference>
<evidence type="ECO:0000256" key="2">
    <source>
        <dbReference type="SAM" id="Coils"/>
    </source>
</evidence>
<evidence type="ECO:0008006" key="9">
    <source>
        <dbReference type="Google" id="ProtNLM"/>
    </source>
</evidence>
<feature type="region of interest" description="Disordered" evidence="3">
    <location>
        <begin position="3680"/>
        <end position="3701"/>
    </location>
</feature>
<feature type="coiled-coil region" evidence="2">
    <location>
        <begin position="2247"/>
        <end position="2274"/>
    </location>
</feature>
<keyword evidence="1 4" id="KW-0732">Signal</keyword>
<evidence type="ECO:0000256" key="4">
    <source>
        <dbReference type="SAM" id="SignalP"/>
    </source>
</evidence>
<dbReference type="CDD" id="cd00063">
    <property type="entry name" value="FN3"/>
    <property type="match status" value="1"/>
</dbReference>
<feature type="compositionally biased region" description="Polar residues" evidence="3">
    <location>
        <begin position="479"/>
        <end position="492"/>
    </location>
</feature>
<evidence type="ECO:0000259" key="5">
    <source>
        <dbReference type="PROSITE" id="PS50853"/>
    </source>
</evidence>
<dbReference type="InterPro" id="IPR003961">
    <property type="entry name" value="FN3_dom"/>
</dbReference>
<protein>
    <recommendedName>
        <fullName evidence="9">S-layer homology domain-containing protein</fullName>
    </recommendedName>
</protein>
<dbReference type="InterPro" id="IPR051465">
    <property type="entry name" value="Cell_Envelope_Struct_Comp"/>
</dbReference>
<feature type="chain" id="PRO_5039650404" description="S-layer homology domain-containing protein" evidence="4">
    <location>
        <begin position="22"/>
        <end position="3827"/>
    </location>
</feature>
<feature type="signal peptide" evidence="4">
    <location>
        <begin position="1"/>
        <end position="21"/>
    </location>
</feature>
<feature type="coiled-coil region" evidence="2">
    <location>
        <begin position="1201"/>
        <end position="1293"/>
    </location>
</feature>
<evidence type="ECO:0000259" key="6">
    <source>
        <dbReference type="PROSITE" id="PS51272"/>
    </source>
</evidence>
<proteinExistence type="predicted"/>
<feature type="domain" description="Fibronectin type-III" evidence="5">
    <location>
        <begin position="490"/>
        <end position="588"/>
    </location>
</feature>
<feature type="coiled-coil region" evidence="2">
    <location>
        <begin position="2862"/>
        <end position="2898"/>
    </location>
</feature>
<dbReference type="Gene3D" id="2.60.40.10">
    <property type="entry name" value="Immunoglobulins"/>
    <property type="match status" value="1"/>
</dbReference>
<evidence type="ECO:0000256" key="1">
    <source>
        <dbReference type="ARBA" id="ARBA00022729"/>
    </source>
</evidence>
<feature type="coiled-coil region" evidence="2">
    <location>
        <begin position="1450"/>
        <end position="1581"/>
    </location>
</feature>
<dbReference type="InterPro" id="IPR001119">
    <property type="entry name" value="SLH_dom"/>
</dbReference>
<dbReference type="PANTHER" id="PTHR43308:SF1">
    <property type="entry name" value="OUTER MEMBRANE PROTEIN ALPHA"/>
    <property type="match status" value="1"/>
</dbReference>
<comment type="caution">
    <text evidence="7">The sequence shown here is derived from an EMBL/GenBank/DDBJ whole genome shotgun (WGS) entry which is preliminary data.</text>
</comment>
<feature type="region of interest" description="Disordered" evidence="3">
    <location>
        <begin position="472"/>
        <end position="495"/>
    </location>
</feature>
<dbReference type="InterPro" id="IPR013783">
    <property type="entry name" value="Ig-like_fold"/>
</dbReference>
<dbReference type="PANTHER" id="PTHR43308">
    <property type="entry name" value="OUTER MEMBRANE PROTEIN ALPHA-RELATED"/>
    <property type="match status" value="1"/>
</dbReference>
<dbReference type="SMART" id="SM00060">
    <property type="entry name" value="FN3"/>
    <property type="match status" value="1"/>
</dbReference>
<dbReference type="Proteomes" id="UP000322139">
    <property type="component" value="Unassembled WGS sequence"/>
</dbReference>
<reference evidence="7 8" key="1">
    <citation type="submission" date="2019-08" db="EMBL/GenBank/DDBJ databases">
        <title>Bacillus genomes from the desert of Cuatro Cienegas, Coahuila.</title>
        <authorList>
            <person name="Olmedo-Alvarez G."/>
        </authorList>
    </citation>
    <scope>NUCLEOTIDE SEQUENCE [LARGE SCALE GENOMIC DNA]</scope>
    <source>
        <strain evidence="7 8">CH446_14T</strain>
    </source>
</reference>
<dbReference type="PROSITE" id="PS50853">
    <property type="entry name" value="FN3"/>
    <property type="match status" value="1"/>
</dbReference>
<name>A0A5D4RKE1_9BACI</name>
<sequence>MKNNRKKILAAAVTTSIVASAAANSVEAADFPDLKKGSFGYEEISNLVKAGVIDGFGDGTFRPGTAITRQQAAKLFTRALNLKAPSSGKGFKDVSPESAFYSSVLAVQEAGIFKGTGEYFNPNATLTREEMATALVRAFKLKSSGAQVPFKDLKEISPAHLENVKTLYQAGVTKGKAGFLFDPKGNVSRAEFSVFLFRQVIGEKAATIEKLAESKVYIDGKAYTYSKELKPFFSKENENALLGAGIKYNQDNSQITEITYLEINASGKEKQDNSGNVILKGERGIVNGDMVINGDFITVEKLNIKGSLTITSKTANSFIGKSLSVEKSTVINGKAMAIFSDSKLNSLEAAAMGSRIELKGPTAVRSAEVLADAVLSSENTIPQLMVKGQAAKLELNGKVQKASFANEKPIHLKGAGEIEMLEASGAAITLENGLKIGDLHYSAASKVADVITNYNQVKGNIAKLNGKDNPDAAAAAPVNTGSPIPSDQTPPQGLTGLSAVSDHTKVTLSWNASSEADFSHYEIYYLAGKSVSRESAGAQKAIVKEKGSGRVSFDIASLSNDVDYAFAVYAVDSSGNYSTAATAAAAPAAEQAVSENIFENNRTYSRSYLINPAAGAVYGAPTTGNSAAVNGNVTVKGSATLQNLVISGTLVLDPGDEGEVTLDNIEASAIKVLSGKVGTIVFNHVKADSVFVSDDNGIRLKSDGSSTIGSLRISPSNPTGASEVQLAGNYNSTNIILEKDVTVTAKPDFSAGGITIEGQENLHIILQAEEGSAADLPSVTFKSPAKLSSGAGSISIPKIILANGGMTAGETEINGSFGQPEVLAEKAVSLKVEAEISKLTAKSAVHLSGGKAGAIQNFETIGNAGKINGATEEVNEDLKKVRDTSVNLAKAEIKKVLEQTEKDLASIQKADAYVVTAISLGAAKTDFIEGNKNLIDELNKLKSQLAAKMDAIKELNEKLAELPKKEYLPYITSAGLPKLKNDAAAAEAASDKAKAAGITNPEKDANVKNYSRLNDALQHIQKLEGVKEAVLKGVLAKLAELPEPDAITIGAIDEIIRQMEEAKRAAAEAELKGAVPSDFIRDGEDLLAKLNAVESAVSELLQAKAAAISMAVEKLAALPETDDITVGNLESVRKLANIARTAVEQAKIKGAADSDFALLSVLASVEAKIALLDDARISAIDAANKAIASLPEPDSITVEMIEALQSELNAVKTKVEAARQAGAENSGFVNLEKIDQIEKRMAELFGEKAEAVELVNEMLQNLPDVSAITFANFKQVKADVSKLKQAIADAKEKGAAEADFEDIEKLLQADEKVLELENSSAEAITAANQAISALPAAEEIGTENLDEVKAKWQAAVEAIADARAKGAVDADFPELDRVDETERAIEMMETALEEVILTANEALGKIPAAKDITAQNFKEVKILAAAAKNAVAIARTKGAEDSDFTGLEKISSAEEKIAELEQQYTEAVSAANQAISNLPVPADISFSTLSEAKEKLANAESAIAEARTKGAEDADFANLDKLAEVKEKISSLEIEKKQSTSEANAAIAGLPEADQVTVSNFKEVKADAEAANIKLNAARQKGATDADFTGLSKLQAVLAKVIAFEHQLNEAILAANEAIALLPEPESITRETLQSAKEKLQAANESIEAARQKGAGDSDFTGIEKLEAVETKIAEFGDLKEQAIESANEALAAIPNAEFITEENAAEVRSKVQIAQMLVAQARLLGAEDSDFTGQEKINQALAALKQFESGYDLEHYENPLESLAKINQNIDGFTAEDLMGASDSGVKEKELERYRAELKKVLSENNRDLTLGDVGLAVSRLNGVLIEEGIEAINSNLSGFTFEDLNKVQYVFGSFRIQDYRDALTAAYSKYGHLSSEEISNTIFSMEKEAALNAVNSHPESAEMMDLYTLAAEYGYHIINVPVEVIRTELKRVIAQEGPLTATEIVEIIKNLSTADIHEVFLEEINSNPEHFSTEALSAVSSTNLEYQLIDSYRKAIADYKASQSAPLSAKAISKLVADINDQAYLHEINTDRDYYYALSIVAIGDFAFKQLSEYQAALERKQNEKGDLTKEEVIAIVRAVNSDIRGSALAAINMNPEESTYFQLSDAVDHYGLVDSNALEFYRAALVEAVNISSGNLSEYDIRQLIEDVNSQLALAYINNNPETFTMDHLRKVLSSTWLDKELILDYRESVSLRLEELQAELTAVQLSEIVNQVNDRVSDAAVQYISDNIDSFEYAALVSASKGYNVWEEYLEEYRKELKALKERNGRALQYSEILSALSRVHQEMAQKEVAYTINLLMTEPKLINIDHLWRISPSADERLIFRYIDELSLLLDDGMVFTQQNIAEVINNINKTYAIETLNNTPFIISMRELGYIVEIHSFSEEFLDDYKQAFSDDIKASGPMSAGRVAEVILQVNKRKIIEQVNAYPEGLTINHLAALYGWNFIDQELLVGYIGRARAELDAGRELTFETLLSVIKDVNQQDQQEALAEINENPQGFSYSTLLRAADTYVKEERLSPYRMAIKMYMDSKGGHISAAELISILEDVNRQENERERQDAIDYINEYPAAFSIIDLRSSGIYIEPEYEHLLPEFRAAVGAKQLTKGRDLTFEEIFQTVNQILNEAKNLKEAAALERINENPEGASIWDIKLFFTNAREDRLEAYRAALLEKANSVGELNEWDVENAITEKNKALALAEINDHPASMTIEQLTDALFNENYSFKQEYLAEYRLKMAEAVEADGTITIEEIIEILEEVNGRETLPRIQSNPESIQASELRMILGSENVVDESIADYRTAITNAVHSGTQLTRDILLDLVLAVNSEVSERALTEINANPEAVTAELLRKAGVTVYAYPDRLQLYREAIAKKKAELEKDLSLTELEAVIEDVNANYRQYIEELVLKRIIENPDTFTIDDLNQLNIYPEYEDKIAEYRQKVKAELDRLTVDRIRQIVWAVDSAVRENAAAEMLNVIKSDPTGFSFKVLQQATRNLAISADRIDLYRKAVASFLDENNGQMGLYQLESLIMETDKAAAFKKAKEAPLSLTIIDVEYLVRDAGNWAISVQYLEGYRTSIKAEVDSGRELTSQRVVELINQVGREYGLAEIIRDGAGFKDQSLLHVVFPYYSWEFMDAYREAVIDLLETNQTLTIVLLNDLAAGINSAHFLNQITADPQSAEVDQLRLLLQEDDLVRSDYEYLELYRSTLVQLKAEKDEGELFTISEVKQAITKANAEIDGSRLDAINKNPEGFDINDLGKLIGYELINYSNLDFYQQSVAQMLAELERDLTAEEILEAVKLGNELADKANLDAINLNPDSFGLSDLEEVAGNINWSNLEYYREAIKAMLSVKGAPLTKEEIKQAVVEGDALAVEARLAEINGSPEKFESSILGELYGYDIVQWENMEWYRSALNEAIQSNNGEPLSYEEIRDILLQVNSAETNSILEKINSSPGEVTRDEIYSLLPDEIAHLVFDPYVSYYQDQFAEMKAEMGRDLRLEDVKTAVEDTNERIYEEIFDKITQNPQELQKYDLGIFEESYSENVYFSWEQFKLYQILFTEHLAAGGAPLSRDDIKIISEDVYANYNTIWSYILAKESYKSGDILDVATSDYQLSQVFLVPVSHGSEDITEQELYDLVESGVAVSAGPPNNGENTLIDTAGLPAGDYAVYLVDNGGSGVFGKSNTIHLDSGAENPGEGVNSLPETKEEKPAEDSVVEEVKQTSSGTVSIKLQDETFIEVTVEDQDLNLNSNAADTVAVQAVNDNGELLEVILTETGADTNVFVGTVMLNLSAEKSEEMLTITDGDTVTITYTDEANAEGKKIEAAQSITIQFGKTK</sequence>
<feature type="coiled-coil region" evidence="2">
    <location>
        <begin position="890"/>
        <end position="962"/>
    </location>
</feature>
<evidence type="ECO:0000256" key="3">
    <source>
        <dbReference type="SAM" id="MobiDB-lite"/>
    </source>
</evidence>
<dbReference type="InterPro" id="IPR036116">
    <property type="entry name" value="FN3_sf"/>
</dbReference>
<feature type="domain" description="SLH" evidence="6">
    <location>
        <begin position="91"/>
        <end position="149"/>
    </location>
</feature>
<dbReference type="Pfam" id="PF00395">
    <property type="entry name" value="SLH"/>
    <property type="match status" value="3"/>
</dbReference>
<dbReference type="PROSITE" id="PS51272">
    <property type="entry name" value="SLH"/>
    <property type="match status" value="2"/>
</dbReference>
<accession>A0A5D4RKE1</accession>
<organism evidence="7 8">
    <name type="scientific">Bacillus infantis</name>
    <dbReference type="NCBI Taxonomy" id="324767"/>
    <lineage>
        <taxon>Bacteria</taxon>
        <taxon>Bacillati</taxon>
        <taxon>Bacillota</taxon>
        <taxon>Bacilli</taxon>
        <taxon>Bacillales</taxon>
        <taxon>Bacillaceae</taxon>
        <taxon>Bacillus</taxon>
    </lineage>
</organism>
<dbReference type="SUPFAM" id="SSF49265">
    <property type="entry name" value="Fibronectin type III"/>
    <property type="match status" value="1"/>
</dbReference>
<evidence type="ECO:0000313" key="8">
    <source>
        <dbReference type="Proteomes" id="UP000322139"/>
    </source>
</evidence>
<dbReference type="RefSeq" id="WP_148974118.1">
    <property type="nucleotide sequence ID" value="NZ_VTER01000003.1"/>
</dbReference>
<evidence type="ECO:0000313" key="7">
    <source>
        <dbReference type="EMBL" id="TYS50316.1"/>
    </source>
</evidence>